<gene>
    <name evidence="10" type="ORF">HU718_016745</name>
</gene>
<dbReference type="InterPro" id="IPR017985">
    <property type="entry name" value="MeTrfase_CN4_CS"/>
</dbReference>
<evidence type="ECO:0000313" key="11">
    <source>
        <dbReference type="Proteomes" id="UP000646386"/>
    </source>
</evidence>
<protein>
    <recommendedName>
        <fullName evidence="8">Methyltransferase</fullName>
        <ecNumber evidence="8">2.1.1.-</ecNumber>
    </recommendedName>
</protein>
<reference evidence="10 11" key="2">
    <citation type="journal article" date="2021" name="Microorganisms">
        <title>The Ever-Expanding Pseudomonas Genus: Description of 43 New Species and Partition of the Pseudomonas putida Group.</title>
        <authorList>
            <person name="Girard L."/>
            <person name="Lood C."/>
            <person name="Hofte M."/>
            <person name="Vandamme P."/>
            <person name="Rokni-Zadeh H."/>
            <person name="van Noort V."/>
            <person name="Lavigne R."/>
            <person name="De Mot R."/>
        </authorList>
    </citation>
    <scope>NUCLEOTIDE SEQUENCE [LARGE SCALE GENOMIC DNA]</scope>
    <source>
        <strain evidence="10 11">ZA 5.3</strain>
    </source>
</reference>
<dbReference type="Gene3D" id="3.40.50.150">
    <property type="entry name" value="Vaccinia Virus protein VP39"/>
    <property type="match status" value="1"/>
</dbReference>
<dbReference type="InterPro" id="IPR001091">
    <property type="entry name" value="RM_Methyltransferase"/>
</dbReference>
<organism evidence="10 11">
    <name type="scientific">Pseudomonas tensinigenes</name>
    <dbReference type="NCBI Taxonomy" id="2745511"/>
    <lineage>
        <taxon>Bacteria</taxon>
        <taxon>Pseudomonadati</taxon>
        <taxon>Pseudomonadota</taxon>
        <taxon>Gammaproteobacteria</taxon>
        <taxon>Pseudomonadales</taxon>
        <taxon>Pseudomonadaceae</taxon>
        <taxon>Pseudomonas</taxon>
    </lineage>
</organism>
<dbReference type="Proteomes" id="UP000646386">
    <property type="component" value="Chromosome"/>
</dbReference>
<dbReference type="InterPro" id="IPR002941">
    <property type="entry name" value="DNA_methylase_N4/N6"/>
</dbReference>
<evidence type="ECO:0000256" key="6">
    <source>
        <dbReference type="ARBA" id="ARBA00023125"/>
    </source>
</evidence>
<accession>A0ABX8PQM7</accession>
<reference evidence="10 11" key="1">
    <citation type="journal article" date="2020" name="Microorganisms">
        <title>Reliable Identification of Environmental Pseudomonas Isolates Using the rpoD Gene.</title>
        <authorList>
            <consortium name="The Broad Institute Genome Sequencing Platform"/>
            <person name="Girard L."/>
            <person name="Lood C."/>
            <person name="Rokni-Zadeh H."/>
            <person name="van Noort V."/>
            <person name="Lavigne R."/>
            <person name="De Mot R."/>
        </authorList>
    </citation>
    <scope>NUCLEOTIDE SEQUENCE [LARGE SCALE GENOMIC DNA]</scope>
    <source>
        <strain evidence="10 11">ZA 5.3</strain>
    </source>
</reference>
<evidence type="ECO:0000256" key="4">
    <source>
        <dbReference type="ARBA" id="ARBA00022691"/>
    </source>
</evidence>
<dbReference type="SUPFAM" id="SSF53335">
    <property type="entry name" value="S-adenosyl-L-methionine-dependent methyltransferases"/>
    <property type="match status" value="1"/>
</dbReference>
<keyword evidence="5" id="KW-0680">Restriction system</keyword>
<keyword evidence="3" id="KW-0808">Transferase</keyword>
<evidence type="ECO:0000256" key="3">
    <source>
        <dbReference type="ARBA" id="ARBA00022679"/>
    </source>
</evidence>
<evidence type="ECO:0000256" key="5">
    <source>
        <dbReference type="ARBA" id="ARBA00022747"/>
    </source>
</evidence>
<dbReference type="PROSITE" id="PS00093">
    <property type="entry name" value="N4_MTASE"/>
    <property type="match status" value="1"/>
</dbReference>
<evidence type="ECO:0000259" key="9">
    <source>
        <dbReference type="Pfam" id="PF01555"/>
    </source>
</evidence>
<dbReference type="EMBL" id="CP077089">
    <property type="protein sequence ID" value="QXI03684.1"/>
    <property type="molecule type" value="Genomic_DNA"/>
</dbReference>
<keyword evidence="6" id="KW-0238">DNA-binding</keyword>
<keyword evidence="4" id="KW-0949">S-adenosyl-L-methionine</keyword>
<evidence type="ECO:0000256" key="1">
    <source>
        <dbReference type="ARBA" id="ARBA00010203"/>
    </source>
</evidence>
<evidence type="ECO:0000256" key="8">
    <source>
        <dbReference type="RuleBase" id="RU362026"/>
    </source>
</evidence>
<evidence type="ECO:0000313" key="10">
    <source>
        <dbReference type="EMBL" id="QXI03684.1"/>
    </source>
</evidence>
<proteinExistence type="inferred from homology"/>
<dbReference type="InterPro" id="IPR029063">
    <property type="entry name" value="SAM-dependent_MTases_sf"/>
</dbReference>
<feature type="domain" description="DNA methylase N-4/N-6" evidence="9">
    <location>
        <begin position="24"/>
        <end position="330"/>
    </location>
</feature>
<dbReference type="RefSeq" id="WP_186615652.1">
    <property type="nucleotide sequence ID" value="NZ_CP077089.1"/>
</dbReference>
<dbReference type="Pfam" id="PF01555">
    <property type="entry name" value="N6_N4_Mtase"/>
    <property type="match status" value="1"/>
</dbReference>
<dbReference type="PRINTS" id="PR00508">
    <property type="entry name" value="S21N4MTFRASE"/>
</dbReference>
<name>A0ABX8PQM7_9PSED</name>
<comment type="similarity">
    <text evidence="1">Belongs to the N(4)/N(6)-methyltransferase family. N(4) subfamily.</text>
</comment>
<keyword evidence="11" id="KW-1185">Reference proteome</keyword>
<keyword evidence="2" id="KW-0489">Methyltransferase</keyword>
<sequence length="354" mass="38957">MTEQHRILVGDCIDMMRPLPDKSVHTCVTSPPYFGLRDYGVDGQIGLEETPGEFIARLVEVFREVRRVLRDDGTAWVNMGDSYAARSTGNLSFRRDKAAVSPDRAPLTDGIKVKDMMGMPWRLAFALQDDGWYLRQDIIWHKPNPMPESVRDRCTKAHEYIFLLSKSQKYHFDQGAILEPCSLNTHNRLSQDVLAQIGSDRANGGAKSNGNMKAVARKSNGVGWGHGTDDEERGLGRIKDNESMNSALAVMPSERNKRSVWTVSTHSFKGAHFATFPPDLIRPCVLAGAPRGGVVLDPFGGAGTTAVVAMQEGRKSILCELNPDYAAMAERRIAAAWLDGAAQMDVFHDSAPAA</sequence>
<dbReference type="EC" id="2.1.1.-" evidence="8"/>
<evidence type="ECO:0000256" key="7">
    <source>
        <dbReference type="ARBA" id="ARBA00049120"/>
    </source>
</evidence>
<comment type="catalytic activity">
    <reaction evidence="7">
        <text>a 2'-deoxycytidine in DNA + S-adenosyl-L-methionine = an N(4)-methyl-2'-deoxycytidine in DNA + S-adenosyl-L-homocysteine + H(+)</text>
        <dbReference type="Rhea" id="RHEA:16857"/>
        <dbReference type="Rhea" id="RHEA-COMP:11369"/>
        <dbReference type="Rhea" id="RHEA-COMP:13674"/>
        <dbReference type="ChEBI" id="CHEBI:15378"/>
        <dbReference type="ChEBI" id="CHEBI:57856"/>
        <dbReference type="ChEBI" id="CHEBI:59789"/>
        <dbReference type="ChEBI" id="CHEBI:85452"/>
        <dbReference type="ChEBI" id="CHEBI:137933"/>
        <dbReference type="EC" id="2.1.1.113"/>
    </reaction>
</comment>
<evidence type="ECO:0000256" key="2">
    <source>
        <dbReference type="ARBA" id="ARBA00022603"/>
    </source>
</evidence>